<comment type="caution">
    <text evidence="1">The sequence shown here is derived from an EMBL/GenBank/DDBJ whole genome shotgun (WGS) entry which is preliminary data.</text>
</comment>
<reference evidence="1" key="1">
    <citation type="submission" date="2024-12" db="EMBL/GenBank/DDBJ databases">
        <title>Comparative genomics and development of molecular markers within Purpureocillium lilacinum and among Purpureocillium species.</title>
        <authorList>
            <person name="Yeh Z.-Y."/>
            <person name="Ni N.-T."/>
            <person name="Lo P.-H."/>
            <person name="Mushyakhwo K."/>
            <person name="Lin C.-F."/>
            <person name="Nai Y.-S."/>
        </authorList>
    </citation>
    <scope>NUCLEOTIDE SEQUENCE</scope>
    <source>
        <strain evidence="1">NCHU-NPUST-175</strain>
    </source>
</reference>
<dbReference type="Proteomes" id="UP001638806">
    <property type="component" value="Unassembled WGS sequence"/>
</dbReference>
<keyword evidence="2" id="KW-1185">Reference proteome</keyword>
<sequence>MLHFCRLGNCRCLCFEENRAVEVNSTLTKSSDYSYPQSTMASNASSMFSFSQTEPSTDLLNGSSWGSHGEGPQNYQDYPDNGSSHSGEAEEYLFTSGQTTPRGSRTDQPQTTEAMWNASRTATSAPIMAQAMSRVDSSRSIASAMSQTSRLSNMDSTGSVTAFRTGTHAPAPMAGMDSCLLLDADAGSVPPQMYWADYNLDMNLHAENQGVYSLADASPLHVVPAHMHLGAESGVPDNSSPSSWDCFSSSISRTSSPATVDETWISGPMSPHSSPDIKCQSPSNGVAQIDESMGLSQTFMPRRQGSDGESARDHALYKNATPGPDNLFHCPWEGQPNCNHKPEKLKCNYDKFVDSHLKPYRCKADTCEGARFSSTACLLRHEREAHGLHGHGDKPFLCSYEGCERAVPGNGFPRQWNLRDHMKRVHNDHGSAGGSPLLLLLGRKRKTDVPEPQATSARKASVKSLPVEPVQATAKPLLDQWLDHRRAVEGMIRGLHKPEDSRNLQQITEVQKHLAAMAKVTTELNGMPKAEIMPAPSRRSYASGPETIGYPSSYGESFQGIGGTTTPSLPSDPRAVA</sequence>
<protein>
    <submittedName>
        <fullName evidence="1">Uncharacterized protein</fullName>
    </submittedName>
</protein>
<proteinExistence type="predicted"/>
<dbReference type="EMBL" id="JBGNUJ010000002">
    <property type="protein sequence ID" value="KAL3964758.1"/>
    <property type="molecule type" value="Genomic_DNA"/>
</dbReference>
<name>A0ACC4E974_PURLI</name>
<gene>
    <name evidence="1" type="ORF">ACCO45_001762</name>
</gene>
<organism evidence="1 2">
    <name type="scientific">Purpureocillium lilacinum</name>
    <name type="common">Paecilomyces lilacinus</name>
    <dbReference type="NCBI Taxonomy" id="33203"/>
    <lineage>
        <taxon>Eukaryota</taxon>
        <taxon>Fungi</taxon>
        <taxon>Dikarya</taxon>
        <taxon>Ascomycota</taxon>
        <taxon>Pezizomycotina</taxon>
        <taxon>Sordariomycetes</taxon>
        <taxon>Hypocreomycetidae</taxon>
        <taxon>Hypocreales</taxon>
        <taxon>Ophiocordycipitaceae</taxon>
        <taxon>Purpureocillium</taxon>
    </lineage>
</organism>
<evidence type="ECO:0000313" key="2">
    <source>
        <dbReference type="Proteomes" id="UP001638806"/>
    </source>
</evidence>
<accession>A0ACC4E974</accession>
<evidence type="ECO:0000313" key="1">
    <source>
        <dbReference type="EMBL" id="KAL3964758.1"/>
    </source>
</evidence>